<evidence type="ECO:0000256" key="1">
    <source>
        <dbReference type="ARBA" id="ARBA00010641"/>
    </source>
</evidence>
<dbReference type="STRING" id="477680.SAMN05421788_10218"/>
<dbReference type="GO" id="GO:0003677">
    <property type="term" value="F:DNA binding"/>
    <property type="evidence" value="ECO:0007669"/>
    <property type="project" value="InterPro"/>
</dbReference>
<dbReference type="InterPro" id="IPR013325">
    <property type="entry name" value="RNA_pol_sigma_r2"/>
</dbReference>
<dbReference type="SUPFAM" id="SSF88659">
    <property type="entry name" value="Sigma3 and sigma4 domains of RNA polymerase sigma factors"/>
    <property type="match status" value="1"/>
</dbReference>
<keyword evidence="4" id="KW-0804">Transcription</keyword>
<dbReference type="PANTHER" id="PTHR43133">
    <property type="entry name" value="RNA POLYMERASE ECF-TYPE SIGMA FACTO"/>
    <property type="match status" value="1"/>
</dbReference>
<protein>
    <submittedName>
        <fullName evidence="8">RNA polymerase sigma-70 factor, ECF subfamily</fullName>
    </submittedName>
</protein>
<dbReference type="Gene3D" id="1.10.1740.10">
    <property type="match status" value="1"/>
</dbReference>
<dbReference type="PANTHER" id="PTHR43133:SF46">
    <property type="entry name" value="RNA POLYMERASE SIGMA-70 FACTOR ECF SUBFAMILY"/>
    <property type="match status" value="1"/>
</dbReference>
<name>A0A1N7MX77_9BACT</name>
<accession>A0A1N7MX77</accession>
<dbReference type="InterPro" id="IPR039425">
    <property type="entry name" value="RNA_pol_sigma-70-like"/>
</dbReference>
<dbReference type="InterPro" id="IPR014284">
    <property type="entry name" value="RNA_pol_sigma-70_dom"/>
</dbReference>
<dbReference type="InterPro" id="IPR007627">
    <property type="entry name" value="RNA_pol_sigma70_r2"/>
</dbReference>
<gene>
    <name evidence="8" type="ORF">SAMN05421788_10218</name>
</gene>
<dbReference type="InterPro" id="IPR036388">
    <property type="entry name" value="WH-like_DNA-bd_sf"/>
</dbReference>
<evidence type="ECO:0000256" key="2">
    <source>
        <dbReference type="ARBA" id="ARBA00023015"/>
    </source>
</evidence>
<organism evidence="8 9">
    <name type="scientific">Filimonas lacunae</name>
    <dbReference type="NCBI Taxonomy" id="477680"/>
    <lineage>
        <taxon>Bacteria</taxon>
        <taxon>Pseudomonadati</taxon>
        <taxon>Bacteroidota</taxon>
        <taxon>Chitinophagia</taxon>
        <taxon>Chitinophagales</taxon>
        <taxon>Chitinophagaceae</taxon>
        <taxon>Filimonas</taxon>
    </lineage>
</organism>
<evidence type="ECO:0000313" key="8">
    <source>
        <dbReference type="EMBL" id="SIS90727.1"/>
    </source>
</evidence>
<dbReference type="InterPro" id="IPR013324">
    <property type="entry name" value="RNA_pol_sigma_r3/r4-like"/>
</dbReference>
<dbReference type="Proteomes" id="UP000186917">
    <property type="component" value="Unassembled WGS sequence"/>
</dbReference>
<evidence type="ECO:0000259" key="7">
    <source>
        <dbReference type="Pfam" id="PF08281"/>
    </source>
</evidence>
<keyword evidence="9" id="KW-1185">Reference proteome</keyword>
<comment type="similarity">
    <text evidence="1">Belongs to the sigma-70 factor family. ECF subfamily.</text>
</comment>
<dbReference type="Gene3D" id="1.10.10.10">
    <property type="entry name" value="Winged helix-like DNA-binding domain superfamily/Winged helix DNA-binding domain"/>
    <property type="match status" value="1"/>
</dbReference>
<evidence type="ECO:0000256" key="3">
    <source>
        <dbReference type="ARBA" id="ARBA00023082"/>
    </source>
</evidence>
<keyword evidence="2" id="KW-0805">Transcription regulation</keyword>
<dbReference type="SUPFAM" id="SSF88946">
    <property type="entry name" value="Sigma2 domain of RNA polymerase sigma factors"/>
    <property type="match status" value="1"/>
</dbReference>
<evidence type="ECO:0000256" key="4">
    <source>
        <dbReference type="ARBA" id="ARBA00023163"/>
    </source>
</evidence>
<dbReference type="AlphaFoldDB" id="A0A1N7MX77"/>
<evidence type="ECO:0000256" key="5">
    <source>
        <dbReference type="SAM" id="Phobius"/>
    </source>
</evidence>
<proteinExistence type="inferred from homology"/>
<evidence type="ECO:0000313" key="9">
    <source>
        <dbReference type="Proteomes" id="UP000186917"/>
    </source>
</evidence>
<reference evidence="9" key="1">
    <citation type="submission" date="2017-01" db="EMBL/GenBank/DDBJ databases">
        <authorList>
            <person name="Varghese N."/>
            <person name="Submissions S."/>
        </authorList>
    </citation>
    <scope>NUCLEOTIDE SEQUENCE [LARGE SCALE GENOMIC DNA]</scope>
    <source>
        <strain evidence="9">DSM 21054</strain>
    </source>
</reference>
<feature type="domain" description="RNA polymerase sigma-70 region 2" evidence="6">
    <location>
        <begin position="38"/>
        <end position="105"/>
    </location>
</feature>
<sequence length="214" mass="25596">MKEEQEYSSGHVHENEQLLLQQLGGPETAAYQAFTQVYHRYYQLLYQYIFPFAHRSALETQEVIQVVFVKLWLKRDMLSGVRYFRPYLFRMARNAAMDLYRQQRHRDKYEQLSAHNRDEQTWQTENELALKEYHHTAQQAIMQLPERRRMIFLLRTVSDLSLDEIAQQLSLSKDVVKKQLYLSVAFIKQQLSEKGGIIFFLFTILFSYVAASLW</sequence>
<keyword evidence="3" id="KW-0731">Sigma factor</keyword>
<dbReference type="GO" id="GO:0016987">
    <property type="term" value="F:sigma factor activity"/>
    <property type="evidence" value="ECO:0007669"/>
    <property type="project" value="UniProtKB-KW"/>
</dbReference>
<keyword evidence="5" id="KW-0472">Membrane</keyword>
<dbReference type="NCBIfam" id="TIGR02937">
    <property type="entry name" value="sigma70-ECF"/>
    <property type="match status" value="1"/>
</dbReference>
<dbReference type="Pfam" id="PF08281">
    <property type="entry name" value="Sigma70_r4_2"/>
    <property type="match status" value="1"/>
</dbReference>
<keyword evidence="5" id="KW-1133">Transmembrane helix</keyword>
<dbReference type="EMBL" id="FTOR01000002">
    <property type="protein sequence ID" value="SIS90727.1"/>
    <property type="molecule type" value="Genomic_DNA"/>
</dbReference>
<dbReference type="Pfam" id="PF04542">
    <property type="entry name" value="Sigma70_r2"/>
    <property type="match status" value="1"/>
</dbReference>
<keyword evidence="5" id="KW-0812">Transmembrane</keyword>
<dbReference type="GO" id="GO:0006352">
    <property type="term" value="P:DNA-templated transcription initiation"/>
    <property type="evidence" value="ECO:0007669"/>
    <property type="project" value="InterPro"/>
</dbReference>
<dbReference type="InterPro" id="IPR013249">
    <property type="entry name" value="RNA_pol_sigma70_r4_t2"/>
</dbReference>
<evidence type="ECO:0000259" key="6">
    <source>
        <dbReference type="Pfam" id="PF04542"/>
    </source>
</evidence>
<dbReference type="RefSeq" id="WP_076377475.1">
    <property type="nucleotide sequence ID" value="NZ_AP017422.1"/>
</dbReference>
<feature type="domain" description="RNA polymerase sigma factor 70 region 4 type 2" evidence="7">
    <location>
        <begin position="138"/>
        <end position="183"/>
    </location>
</feature>
<feature type="transmembrane region" description="Helical" evidence="5">
    <location>
        <begin position="196"/>
        <end position="213"/>
    </location>
</feature>